<dbReference type="Proteomes" id="UP001358586">
    <property type="component" value="Chromosome 2"/>
</dbReference>
<name>A0ABR0QWJ9_GOSAR</name>
<evidence type="ECO:0000256" key="3">
    <source>
        <dbReference type="ARBA" id="ARBA00022448"/>
    </source>
</evidence>
<feature type="transmembrane region" description="Helical" evidence="6">
    <location>
        <begin position="21"/>
        <end position="45"/>
    </location>
</feature>
<evidence type="ECO:0000256" key="5">
    <source>
        <dbReference type="ARBA" id="ARBA00023242"/>
    </source>
</evidence>
<evidence type="ECO:0000313" key="8">
    <source>
        <dbReference type="EMBL" id="KAK5843262.1"/>
    </source>
</evidence>
<gene>
    <name evidence="8" type="ORF">PVK06_005714</name>
</gene>
<evidence type="ECO:0000256" key="1">
    <source>
        <dbReference type="ARBA" id="ARBA00004123"/>
    </source>
</evidence>
<dbReference type="InterPro" id="IPR014877">
    <property type="entry name" value="XPO1_C_dom"/>
</dbReference>
<keyword evidence="5" id="KW-0539">Nucleus</keyword>
<keyword evidence="6" id="KW-0472">Membrane</keyword>
<dbReference type="InterPro" id="IPR053951">
    <property type="entry name" value="K_trans_N"/>
</dbReference>
<keyword evidence="3" id="KW-0813">Transport</keyword>
<keyword evidence="6" id="KW-1133">Transmembrane helix</keyword>
<accession>A0ABR0QWJ9</accession>
<sequence length="176" mass="19585">MQVATGSPLKQFLEKHKTLRTALLVVVLFGASMVMGDGVLTPAISGGGLELFFPCRLDICDISLIFLDMLNVYRSVQRETLKLIKTFLDKAEDQPKIGEKFVPPMMDPILGDYARNLPDARESEVLSLFATIINESGKKETTESETNTIDGAIANLTFDKMDMNVRDFPVCHTRQL</sequence>
<dbReference type="InterPro" id="IPR016024">
    <property type="entry name" value="ARM-type_fold"/>
</dbReference>
<keyword evidence="6" id="KW-0812">Transmembrane</keyword>
<dbReference type="Pfam" id="PF08767">
    <property type="entry name" value="CRM1_C"/>
    <property type="match status" value="1"/>
</dbReference>
<proteinExistence type="inferred from homology"/>
<comment type="caution">
    <text evidence="8">The sequence shown here is derived from an EMBL/GenBank/DDBJ whole genome shotgun (WGS) entry which is preliminary data.</text>
</comment>
<dbReference type="SMART" id="SM01102">
    <property type="entry name" value="CRM1_C"/>
    <property type="match status" value="1"/>
</dbReference>
<evidence type="ECO:0000313" key="9">
    <source>
        <dbReference type="Proteomes" id="UP001358586"/>
    </source>
</evidence>
<dbReference type="Gene3D" id="1.25.10.10">
    <property type="entry name" value="Leucine-rich Repeat Variant"/>
    <property type="match status" value="1"/>
</dbReference>
<dbReference type="Pfam" id="PF02705">
    <property type="entry name" value="K_trans"/>
    <property type="match status" value="1"/>
</dbReference>
<comment type="subcellular location">
    <subcellularLocation>
        <location evidence="1">Nucleus</location>
    </subcellularLocation>
</comment>
<protein>
    <recommendedName>
        <fullName evidence="7">Exportin-1 C-terminal domain-containing protein</fullName>
    </recommendedName>
</protein>
<dbReference type="InterPro" id="IPR011989">
    <property type="entry name" value="ARM-like"/>
</dbReference>
<evidence type="ECO:0000256" key="4">
    <source>
        <dbReference type="ARBA" id="ARBA00022927"/>
    </source>
</evidence>
<organism evidence="8 9">
    <name type="scientific">Gossypium arboreum</name>
    <name type="common">Tree cotton</name>
    <name type="synonym">Gossypium nanking</name>
    <dbReference type="NCBI Taxonomy" id="29729"/>
    <lineage>
        <taxon>Eukaryota</taxon>
        <taxon>Viridiplantae</taxon>
        <taxon>Streptophyta</taxon>
        <taxon>Embryophyta</taxon>
        <taxon>Tracheophyta</taxon>
        <taxon>Spermatophyta</taxon>
        <taxon>Magnoliopsida</taxon>
        <taxon>eudicotyledons</taxon>
        <taxon>Gunneridae</taxon>
        <taxon>Pentapetalae</taxon>
        <taxon>rosids</taxon>
        <taxon>malvids</taxon>
        <taxon>Malvales</taxon>
        <taxon>Malvaceae</taxon>
        <taxon>Malvoideae</taxon>
        <taxon>Gossypium</taxon>
    </lineage>
</organism>
<keyword evidence="9" id="KW-1185">Reference proteome</keyword>
<keyword evidence="4" id="KW-0653">Protein transport</keyword>
<evidence type="ECO:0000259" key="7">
    <source>
        <dbReference type="SMART" id="SM01102"/>
    </source>
</evidence>
<comment type="similarity">
    <text evidence="2">Belongs to the exportin family.</text>
</comment>
<dbReference type="EMBL" id="JARKNE010000002">
    <property type="protein sequence ID" value="KAK5843262.1"/>
    <property type="molecule type" value="Genomic_DNA"/>
</dbReference>
<feature type="domain" description="Exportin-1 C-terminal" evidence="7">
    <location>
        <begin position="61"/>
        <end position="174"/>
    </location>
</feature>
<dbReference type="SUPFAM" id="SSF48371">
    <property type="entry name" value="ARM repeat"/>
    <property type="match status" value="1"/>
</dbReference>
<reference evidence="8 9" key="1">
    <citation type="submission" date="2023-03" db="EMBL/GenBank/DDBJ databases">
        <title>WGS of Gossypium arboreum.</title>
        <authorList>
            <person name="Yu D."/>
        </authorList>
    </citation>
    <scope>NUCLEOTIDE SEQUENCE [LARGE SCALE GENOMIC DNA]</scope>
    <source>
        <tissue evidence="8">Leaf</tissue>
    </source>
</reference>
<evidence type="ECO:0000256" key="6">
    <source>
        <dbReference type="SAM" id="Phobius"/>
    </source>
</evidence>
<evidence type="ECO:0000256" key="2">
    <source>
        <dbReference type="ARBA" id="ARBA00009466"/>
    </source>
</evidence>